<keyword evidence="3" id="KW-0378">Hydrolase</keyword>
<dbReference type="RefSeq" id="WP_236023236.1">
    <property type="nucleotide sequence ID" value="NZ_BNJJ01000041.1"/>
</dbReference>
<organism evidence="5 6">
    <name type="scientific">Dictyobacter formicarum</name>
    <dbReference type="NCBI Taxonomy" id="2778368"/>
    <lineage>
        <taxon>Bacteria</taxon>
        <taxon>Bacillati</taxon>
        <taxon>Chloroflexota</taxon>
        <taxon>Ktedonobacteria</taxon>
        <taxon>Ktedonobacterales</taxon>
        <taxon>Dictyobacteraceae</taxon>
        <taxon>Dictyobacter</taxon>
    </lineage>
</organism>
<dbReference type="Proteomes" id="UP000635565">
    <property type="component" value="Unassembled WGS sequence"/>
</dbReference>
<dbReference type="InterPro" id="IPR005320">
    <property type="entry name" value="Peptidase_S51"/>
</dbReference>
<dbReference type="PANTHER" id="PTHR20842:SF0">
    <property type="entry name" value="ALPHA-ASPARTYL DIPEPTIDASE"/>
    <property type="match status" value="1"/>
</dbReference>
<dbReference type="Gene3D" id="3.40.50.880">
    <property type="match status" value="1"/>
</dbReference>
<dbReference type="SUPFAM" id="SSF52317">
    <property type="entry name" value="Class I glutamine amidotransferase-like"/>
    <property type="match status" value="1"/>
</dbReference>
<protein>
    <submittedName>
        <fullName evidence="5">Peptidase E</fullName>
    </submittedName>
</protein>
<dbReference type="PANTHER" id="PTHR20842">
    <property type="entry name" value="PROTEASE S51 ALPHA-ASPARTYL DIPEPTIDASE"/>
    <property type="match status" value="1"/>
</dbReference>
<accession>A0ABQ3VW92</accession>
<evidence type="ECO:0000256" key="2">
    <source>
        <dbReference type="ARBA" id="ARBA00022670"/>
    </source>
</evidence>
<comment type="similarity">
    <text evidence="1">Belongs to the peptidase S51 family.</text>
</comment>
<reference evidence="5 6" key="1">
    <citation type="journal article" date="2021" name="Int. J. Syst. Evol. Microbiol.">
        <title>Reticulibacter mediterranei gen. nov., sp. nov., within the new family Reticulibacteraceae fam. nov., and Ktedonospora formicarum gen. nov., sp. nov., Ktedonobacter robiniae sp. nov., Dictyobacter formicarum sp. nov. and Dictyobacter arantiisoli sp. nov., belonging to the class Ktedonobacteria.</title>
        <authorList>
            <person name="Yabe S."/>
            <person name="Zheng Y."/>
            <person name="Wang C.M."/>
            <person name="Sakai Y."/>
            <person name="Abe K."/>
            <person name="Yokota A."/>
            <person name="Donadio S."/>
            <person name="Cavaletti L."/>
            <person name="Monciardini P."/>
        </authorList>
    </citation>
    <scope>NUCLEOTIDE SEQUENCE [LARGE SCALE GENOMIC DNA]</scope>
    <source>
        <strain evidence="5 6">SOSP1-9</strain>
    </source>
</reference>
<evidence type="ECO:0000256" key="3">
    <source>
        <dbReference type="ARBA" id="ARBA00022801"/>
    </source>
</evidence>
<proteinExistence type="inferred from homology"/>
<dbReference type="EMBL" id="BNJJ01000041">
    <property type="protein sequence ID" value="GHO89643.1"/>
    <property type="molecule type" value="Genomic_DNA"/>
</dbReference>
<keyword evidence="4" id="KW-0720">Serine protease</keyword>
<dbReference type="Pfam" id="PF03575">
    <property type="entry name" value="Peptidase_S51"/>
    <property type="match status" value="1"/>
</dbReference>
<dbReference type="NCBIfam" id="NF003642">
    <property type="entry name" value="PRK05282.1"/>
    <property type="match status" value="1"/>
</dbReference>
<evidence type="ECO:0000256" key="1">
    <source>
        <dbReference type="ARBA" id="ARBA00006534"/>
    </source>
</evidence>
<evidence type="ECO:0000313" key="5">
    <source>
        <dbReference type="EMBL" id="GHO89643.1"/>
    </source>
</evidence>
<gene>
    <name evidence="5" type="primary">pepE</name>
    <name evidence="5" type="ORF">KSZ_76490</name>
</gene>
<keyword evidence="6" id="KW-1185">Reference proteome</keyword>
<evidence type="ECO:0000256" key="4">
    <source>
        <dbReference type="ARBA" id="ARBA00022825"/>
    </source>
</evidence>
<name>A0ABQ3VW92_9CHLR</name>
<keyword evidence="2" id="KW-0645">Protease</keyword>
<sequence length="247" mass="27788">MMEDNLLLLSNSKTHNMEFLEHAREALIDFLDGRRTIYFAPYAAATSAYDSYTATIQTAFKPLDVTVTGLHTVDQPALALRDAEVLFVGGGNSFRLLKTLQQLDVLNVVRERVTRGELRYIGSSAGTNMSCPSLRTTNDMPIVQPASFASFGLIPFQINPHYQDPPINSTHMGETREKRILEFLEENDVPVVGLREGSWLRKRGAHLRLDGLTAARIFRRHTEPQEYQPGSALSWLLTLPAIFDQRL</sequence>
<comment type="caution">
    <text evidence="5">The sequence shown here is derived from an EMBL/GenBank/DDBJ whole genome shotgun (WGS) entry which is preliminary data.</text>
</comment>
<dbReference type="InterPro" id="IPR029062">
    <property type="entry name" value="Class_I_gatase-like"/>
</dbReference>
<dbReference type="CDD" id="cd03146">
    <property type="entry name" value="GAT1_Peptidase_E"/>
    <property type="match status" value="1"/>
</dbReference>
<evidence type="ECO:0000313" key="6">
    <source>
        <dbReference type="Proteomes" id="UP000635565"/>
    </source>
</evidence>